<evidence type="ECO:0000313" key="2">
    <source>
        <dbReference type="EMBL" id="SFF37185.1"/>
    </source>
</evidence>
<dbReference type="InterPro" id="IPR051829">
    <property type="entry name" value="Multiheme_Cytochr_ET"/>
</dbReference>
<dbReference type="SUPFAM" id="SSF51004">
    <property type="entry name" value="C-terminal (heme d1) domain of cytochrome cd1-nitrite reductase"/>
    <property type="match status" value="1"/>
</dbReference>
<dbReference type="STRING" id="1076937.SAMN04488120_10324"/>
<reference evidence="2 3" key="1">
    <citation type="submission" date="2016-10" db="EMBL/GenBank/DDBJ databases">
        <authorList>
            <person name="de Groot N.N."/>
        </authorList>
    </citation>
    <scope>NUCLEOTIDE SEQUENCE [LARGE SCALE GENOMIC DNA]</scope>
    <source>
        <strain evidence="2 3">DSM 23609</strain>
    </source>
</reference>
<keyword evidence="3" id="KW-1185">Reference proteome</keyword>
<organism evidence="2 3">
    <name type="scientific">Fontimonas thermophila</name>
    <dbReference type="NCBI Taxonomy" id="1076937"/>
    <lineage>
        <taxon>Bacteria</taxon>
        <taxon>Pseudomonadati</taxon>
        <taxon>Pseudomonadota</taxon>
        <taxon>Gammaproteobacteria</taxon>
        <taxon>Nevskiales</taxon>
        <taxon>Nevskiaceae</taxon>
        <taxon>Fontimonas</taxon>
    </lineage>
</organism>
<protein>
    <submittedName>
        <fullName evidence="2">Uncharacterized conserved protein</fullName>
    </submittedName>
</protein>
<dbReference type="InterPro" id="IPR011048">
    <property type="entry name" value="Haem_d1_sf"/>
</dbReference>
<gene>
    <name evidence="2" type="ORF">SAMN04488120_10324</name>
</gene>
<keyword evidence="1" id="KW-0732">Signal</keyword>
<dbReference type="Proteomes" id="UP000199771">
    <property type="component" value="Unassembled WGS sequence"/>
</dbReference>
<accession>A0A1I2I4B8</accession>
<evidence type="ECO:0000256" key="1">
    <source>
        <dbReference type="ARBA" id="ARBA00022729"/>
    </source>
</evidence>
<dbReference type="Pfam" id="PF08309">
    <property type="entry name" value="LVIVD"/>
    <property type="match status" value="1"/>
</dbReference>
<dbReference type="InterPro" id="IPR036280">
    <property type="entry name" value="Multihaem_cyt_sf"/>
</dbReference>
<dbReference type="InterPro" id="IPR013211">
    <property type="entry name" value="LVIVD"/>
</dbReference>
<dbReference type="PROSITE" id="PS51257">
    <property type="entry name" value="PROKAR_LIPOPROTEIN"/>
    <property type="match status" value="1"/>
</dbReference>
<proteinExistence type="predicted"/>
<dbReference type="SUPFAM" id="SSF48695">
    <property type="entry name" value="Multiheme cytochromes"/>
    <property type="match status" value="2"/>
</dbReference>
<dbReference type="AlphaFoldDB" id="A0A1I2I4B8"/>
<dbReference type="EMBL" id="FOOC01000003">
    <property type="protein sequence ID" value="SFF37185.1"/>
    <property type="molecule type" value="Genomic_DNA"/>
</dbReference>
<evidence type="ECO:0000313" key="3">
    <source>
        <dbReference type="Proteomes" id="UP000199771"/>
    </source>
</evidence>
<sequence>MQAKSGGCMSCHTATDRPTMHQNPGVVLGCTDCHGGDATVHAPAGASRVERSYIEAMEQAHIQPRWPQSWMRRSAATGAAQGLSSANPKLSYTLLNRESPAFIRFVNPGDYRVADYACGACHQPIIEASRRSLMSTGAMLWGGAAYNNGILPFKRYITGENYAPVHHPRGLEKTPTLPIRSRWFDWLESLYDGPAPDENLTYIQSAVRAPVAPDENMRRKGVLDVLYPLPAWEVTPPADVFRVFERGGRNINSLFPETGLPNALGLLQRLEEPGRPDFRQSNRGPGTGQRIAVPLINITKTRLNDPLLWFLGTNEQPGDYRSSGCSACHVVYANDREVRHSGPYARYGHGGTSISADPTIPRDEEGHPLRHEFTRAIPTAQCMVCHMHQPNVFLNSMLGYTMWDYEPDAPRMFPERQKYPTDSEIREINRRNPEEAAIRGNWGDLDFLRRVWDMNDQMQHTQFADYHGHGWNFRAVYKRDRKGNLLDAAGNPVADDDPHRFSKAQQLYSIHVEKGMHCVDCHFAQDAHGNGHIVGEVAQAVEIECQDCHGTADRLPTLRTSGPAAPPGGTDLSKLRVQDGRLRFEWINGRLFQRSGLTPGLEWEVSLVKESVDPKSPHYNPKAARAKLMARDTEHFKFGLDVKPQDRAHRDDEMMCITCHSSWTTSCFGCHLPIQANWKTERQHFEGGETRNYATYNPQVVRDDFYMLGRHGEVKGHRIAPIRSSSALILSSTNANREKIYVQQPPVAASGHSSQAFAPHYPHTERKTETKTCTDCHLSAANDNNAWMASLLGLGTNFVNFVGHHAYTGTANGVAAVQVTEWDEPQAVIGSYLHRYVYPDWYRRHEARGRRLEHVHKNRAGSATTCLQLRGEYLYAAQGKSGMQVFDVASIGNKGISQRLITAPFSSLGHDTHIASRNATCVALPTNNPIAPWKANTPFMREVNQEQPFLPIYHYALITDAEEGLILTSVDTLQNGEPRDNQLTRALTFNPGGVLDGARHLAIAGSRVYVAARAGIVALDLADPLQPVVTAVTPVPDVRSLAVQFRYLFATSARGLETLDITDMSRPRPVTVLPIADAQRVYVARTFAYVAAGADGLVIVDVQNPEKPTEYLRTTGDGRLRYAHDVIVGSTNASLFAYVADDTGLHVFQLTSPESQPKFYGFSPDPKPQWIAWADTGDPALALSKGLDRDRAVDETGGQIAVFGRIGSRPFNRAEMERLFLRPDKTPWFVTD</sequence>
<dbReference type="PANTHER" id="PTHR35038">
    <property type="entry name" value="DISSIMILATORY SULFITE REDUCTASE SIRA"/>
    <property type="match status" value="1"/>
</dbReference>
<name>A0A1I2I4B8_9GAMM</name>